<dbReference type="Proteomes" id="UP001500622">
    <property type="component" value="Unassembled WGS sequence"/>
</dbReference>
<dbReference type="Pfam" id="PF18895">
    <property type="entry name" value="T4SS_pilin"/>
    <property type="match status" value="1"/>
</dbReference>
<evidence type="ECO:0000313" key="3">
    <source>
        <dbReference type="Proteomes" id="UP001500622"/>
    </source>
</evidence>
<dbReference type="EMBL" id="BAABGN010000011">
    <property type="protein sequence ID" value="GAA4427217.1"/>
    <property type="molecule type" value="Genomic_DNA"/>
</dbReference>
<feature type="transmembrane region" description="Helical" evidence="1">
    <location>
        <begin position="42"/>
        <end position="65"/>
    </location>
</feature>
<evidence type="ECO:0008006" key="4">
    <source>
        <dbReference type="Google" id="ProtNLM"/>
    </source>
</evidence>
<comment type="caution">
    <text evidence="2">The sequence shown here is derived from an EMBL/GenBank/DDBJ whole genome shotgun (WGS) entry which is preliminary data.</text>
</comment>
<organism evidence="2 3">
    <name type="scientific">Georgenia halophila</name>
    <dbReference type="NCBI Taxonomy" id="620889"/>
    <lineage>
        <taxon>Bacteria</taxon>
        <taxon>Bacillati</taxon>
        <taxon>Actinomycetota</taxon>
        <taxon>Actinomycetes</taxon>
        <taxon>Micrococcales</taxon>
        <taxon>Bogoriellaceae</taxon>
        <taxon>Georgenia</taxon>
    </lineage>
</organism>
<feature type="transmembrane region" description="Helical" evidence="1">
    <location>
        <begin position="86"/>
        <end position="106"/>
    </location>
</feature>
<evidence type="ECO:0000256" key="1">
    <source>
        <dbReference type="SAM" id="Phobius"/>
    </source>
</evidence>
<keyword evidence="3" id="KW-1185">Reference proteome</keyword>
<sequence length="108" mass="11273">MVTELLSTVRGAAYAGIDNPIGGESPNFDVLGVAFDNWFTRIFGALWAIAILVAIVMLLWGIVTMAMANDNPHDYASGRGRVLKSLIALVVLAAFGVIVGAILNVAGG</sequence>
<protein>
    <recommendedName>
        <fullName evidence="4">Integral membrane protein</fullName>
    </recommendedName>
</protein>
<keyword evidence="1" id="KW-0812">Transmembrane</keyword>
<name>A0ABP8LES9_9MICO</name>
<keyword evidence="1" id="KW-1133">Transmembrane helix</keyword>
<evidence type="ECO:0000313" key="2">
    <source>
        <dbReference type="EMBL" id="GAA4427217.1"/>
    </source>
</evidence>
<proteinExistence type="predicted"/>
<dbReference type="InterPro" id="IPR043993">
    <property type="entry name" value="T4SS_pilin"/>
</dbReference>
<gene>
    <name evidence="2" type="ORF">GCM10023169_26900</name>
</gene>
<keyword evidence="1" id="KW-0472">Membrane</keyword>
<dbReference type="RefSeq" id="WP_345216770.1">
    <property type="nucleotide sequence ID" value="NZ_BAABGN010000011.1"/>
</dbReference>
<reference evidence="3" key="1">
    <citation type="journal article" date="2019" name="Int. J. Syst. Evol. Microbiol.">
        <title>The Global Catalogue of Microorganisms (GCM) 10K type strain sequencing project: providing services to taxonomists for standard genome sequencing and annotation.</title>
        <authorList>
            <consortium name="The Broad Institute Genomics Platform"/>
            <consortium name="The Broad Institute Genome Sequencing Center for Infectious Disease"/>
            <person name="Wu L."/>
            <person name="Ma J."/>
        </authorList>
    </citation>
    <scope>NUCLEOTIDE SEQUENCE [LARGE SCALE GENOMIC DNA]</scope>
    <source>
        <strain evidence="3">JCM 17810</strain>
    </source>
</reference>
<accession>A0ABP8LES9</accession>